<dbReference type="EMBL" id="BAABCM010000001">
    <property type="protein sequence ID" value="GAA3795229.1"/>
    <property type="molecule type" value="Genomic_DNA"/>
</dbReference>
<dbReference type="PIRSF" id="PIRSF036990">
    <property type="entry name" value="UCP036990_CBS_BON"/>
    <property type="match status" value="1"/>
</dbReference>
<evidence type="ECO:0000313" key="5">
    <source>
        <dbReference type="EMBL" id="GAA3795229.1"/>
    </source>
</evidence>
<feature type="domain" description="CBS" evidence="4">
    <location>
        <begin position="10"/>
        <end position="67"/>
    </location>
</feature>
<dbReference type="Pfam" id="PF04972">
    <property type="entry name" value="BON"/>
    <property type="match status" value="1"/>
</dbReference>
<name>A0ABP7HJF2_9PSEU</name>
<evidence type="ECO:0000313" key="6">
    <source>
        <dbReference type="Proteomes" id="UP001501624"/>
    </source>
</evidence>
<feature type="domain" description="CBS" evidence="4">
    <location>
        <begin position="85"/>
        <end position="141"/>
    </location>
</feature>
<reference evidence="6" key="1">
    <citation type="journal article" date="2019" name="Int. J. Syst. Evol. Microbiol.">
        <title>The Global Catalogue of Microorganisms (GCM) 10K type strain sequencing project: providing services to taxonomists for standard genome sequencing and annotation.</title>
        <authorList>
            <consortium name="The Broad Institute Genomics Platform"/>
            <consortium name="The Broad Institute Genome Sequencing Center for Infectious Disease"/>
            <person name="Wu L."/>
            <person name="Ma J."/>
        </authorList>
    </citation>
    <scope>NUCLEOTIDE SEQUENCE [LARGE SCALE GENOMIC DNA]</scope>
    <source>
        <strain evidence="6">JCM 17017</strain>
    </source>
</reference>
<dbReference type="PROSITE" id="PS50914">
    <property type="entry name" value="BON"/>
    <property type="match status" value="1"/>
</dbReference>
<gene>
    <name evidence="5" type="ORF">GCM10022380_10280</name>
</gene>
<organism evidence="5 6">
    <name type="scientific">Amycolatopsis tucumanensis</name>
    <dbReference type="NCBI Taxonomy" id="401106"/>
    <lineage>
        <taxon>Bacteria</taxon>
        <taxon>Bacillati</taxon>
        <taxon>Actinomycetota</taxon>
        <taxon>Actinomycetes</taxon>
        <taxon>Pseudonocardiales</taxon>
        <taxon>Pseudonocardiaceae</taxon>
        <taxon>Amycolatopsis</taxon>
    </lineage>
</organism>
<dbReference type="PROSITE" id="PS51371">
    <property type="entry name" value="CBS"/>
    <property type="match status" value="2"/>
</dbReference>
<dbReference type="SMART" id="SM00116">
    <property type="entry name" value="CBS"/>
    <property type="match status" value="2"/>
</dbReference>
<dbReference type="Pfam" id="PF00571">
    <property type="entry name" value="CBS"/>
    <property type="match status" value="2"/>
</dbReference>
<evidence type="ECO:0000256" key="2">
    <source>
        <dbReference type="PROSITE-ProRule" id="PRU00703"/>
    </source>
</evidence>
<accession>A0ABP7HJF2</accession>
<feature type="domain" description="BON" evidence="3">
    <location>
        <begin position="137"/>
        <end position="206"/>
    </location>
</feature>
<comment type="caution">
    <text evidence="5">The sequence shown here is derived from an EMBL/GenBank/DDBJ whole genome shotgun (WGS) entry which is preliminary data.</text>
</comment>
<keyword evidence="6" id="KW-1185">Reference proteome</keyword>
<dbReference type="Gene3D" id="3.30.1340.30">
    <property type="match status" value="1"/>
</dbReference>
<dbReference type="InterPro" id="IPR007055">
    <property type="entry name" value="BON_dom"/>
</dbReference>
<dbReference type="PANTHER" id="PTHR43080">
    <property type="entry name" value="CBS DOMAIN-CONTAINING PROTEIN CBSX3, MITOCHONDRIAL"/>
    <property type="match status" value="1"/>
</dbReference>
<dbReference type="InterPro" id="IPR000644">
    <property type="entry name" value="CBS_dom"/>
</dbReference>
<proteinExistence type="predicted"/>
<dbReference type="InterPro" id="IPR051257">
    <property type="entry name" value="Diverse_CBS-Domain"/>
</dbReference>
<evidence type="ECO:0000259" key="4">
    <source>
        <dbReference type="PROSITE" id="PS51371"/>
    </source>
</evidence>
<dbReference type="InterPro" id="IPR017080">
    <property type="entry name" value="UCP036990_CBS_BON"/>
</dbReference>
<keyword evidence="1 2" id="KW-0129">CBS domain</keyword>
<dbReference type="PANTHER" id="PTHR43080:SF2">
    <property type="entry name" value="CBS DOMAIN-CONTAINING PROTEIN"/>
    <property type="match status" value="1"/>
</dbReference>
<dbReference type="InterPro" id="IPR046342">
    <property type="entry name" value="CBS_dom_sf"/>
</dbReference>
<evidence type="ECO:0000259" key="3">
    <source>
        <dbReference type="PROSITE" id="PS50914"/>
    </source>
</evidence>
<sequence length="211" mass="22581">MRTLTAGSVMTRDLVTVTPDTEFKEIAALMAGAAVSAVPVVGPDGALAGVVSEADLLPRGEAAGGRVRGRARRRKAAALLARDLMTSPVRTVDVGDPLPAVAKRLAGHHLRRLFVLDGGKLVGVIARRDLMGVYLRPDTDVQAEVEAEVFDRVLRARPGSYRVSVTSGCVTLLGLLERRSAVRIAGQLTAQVPGVLEVRNRLDYVWQDQAR</sequence>
<dbReference type="Proteomes" id="UP001501624">
    <property type="component" value="Unassembled WGS sequence"/>
</dbReference>
<dbReference type="Gene3D" id="3.10.580.10">
    <property type="entry name" value="CBS-domain"/>
    <property type="match status" value="1"/>
</dbReference>
<dbReference type="SUPFAM" id="SSF54631">
    <property type="entry name" value="CBS-domain pair"/>
    <property type="match status" value="1"/>
</dbReference>
<protein>
    <submittedName>
        <fullName evidence="5">CBS domain-containing protein</fullName>
    </submittedName>
</protein>
<evidence type="ECO:0000256" key="1">
    <source>
        <dbReference type="ARBA" id="ARBA00023122"/>
    </source>
</evidence>
<dbReference type="RefSeq" id="WP_237335114.1">
    <property type="nucleotide sequence ID" value="NZ_BAABCM010000001.1"/>
</dbReference>